<dbReference type="PANTHER" id="PTHR13620:SF102">
    <property type="entry name" value="PROTEIN RISC-INTERACTING CLEARING 3'-5' EXORIBONUCLEASE 2"/>
    <property type="match status" value="1"/>
</dbReference>
<dbReference type="InterPro" id="IPR012337">
    <property type="entry name" value="RNaseH-like_sf"/>
</dbReference>
<dbReference type="Pfam" id="PF01612">
    <property type="entry name" value="DNA_pol_A_exo1"/>
    <property type="match status" value="1"/>
</dbReference>
<dbReference type="GO" id="GO:0003676">
    <property type="term" value="F:nucleic acid binding"/>
    <property type="evidence" value="ECO:0007669"/>
    <property type="project" value="InterPro"/>
</dbReference>
<evidence type="ECO:0000256" key="1">
    <source>
        <dbReference type="ARBA" id="ARBA00022722"/>
    </source>
</evidence>
<proteinExistence type="predicted"/>
<name>A0A4U5P5H1_POPAL</name>
<dbReference type="EMBL" id="RCHU01000838">
    <property type="protein sequence ID" value="TKR90883.1"/>
    <property type="molecule type" value="Genomic_DNA"/>
</dbReference>
<evidence type="ECO:0000256" key="2">
    <source>
        <dbReference type="ARBA" id="ARBA00022801"/>
    </source>
</evidence>
<accession>A0A4U5P5H1</accession>
<organism evidence="5">
    <name type="scientific">Populus alba</name>
    <name type="common">White poplar</name>
    <dbReference type="NCBI Taxonomy" id="43335"/>
    <lineage>
        <taxon>Eukaryota</taxon>
        <taxon>Viridiplantae</taxon>
        <taxon>Streptophyta</taxon>
        <taxon>Embryophyta</taxon>
        <taxon>Tracheophyta</taxon>
        <taxon>Spermatophyta</taxon>
        <taxon>Magnoliopsida</taxon>
        <taxon>eudicotyledons</taxon>
        <taxon>Gunneridae</taxon>
        <taxon>Pentapetalae</taxon>
        <taxon>rosids</taxon>
        <taxon>fabids</taxon>
        <taxon>Malpighiales</taxon>
        <taxon>Salicaceae</taxon>
        <taxon>Saliceae</taxon>
        <taxon>Populus</taxon>
    </lineage>
</organism>
<feature type="region of interest" description="Disordered" evidence="3">
    <location>
        <begin position="63"/>
        <end position="82"/>
    </location>
</feature>
<protein>
    <recommendedName>
        <fullName evidence="4">3'-5' exonuclease domain-containing protein</fullName>
    </recommendedName>
</protein>
<evidence type="ECO:0000313" key="5">
    <source>
        <dbReference type="EMBL" id="TKR90883.1"/>
    </source>
</evidence>
<dbReference type="Gene3D" id="3.30.420.10">
    <property type="entry name" value="Ribonuclease H-like superfamily/Ribonuclease H"/>
    <property type="match status" value="1"/>
</dbReference>
<feature type="compositionally biased region" description="Basic and acidic residues" evidence="3">
    <location>
        <begin position="68"/>
        <end position="82"/>
    </location>
</feature>
<evidence type="ECO:0000256" key="3">
    <source>
        <dbReference type="SAM" id="MobiDB-lite"/>
    </source>
</evidence>
<comment type="caution">
    <text evidence="5">The sequence shown here is derived from an EMBL/GenBank/DDBJ whole genome shotgun (WGS) entry which is preliminary data.</text>
</comment>
<dbReference type="GO" id="GO:0006139">
    <property type="term" value="P:nucleobase-containing compound metabolic process"/>
    <property type="evidence" value="ECO:0007669"/>
    <property type="project" value="InterPro"/>
</dbReference>
<dbReference type="AlphaFoldDB" id="A0A4U5P5H1"/>
<dbReference type="SUPFAM" id="SSF53098">
    <property type="entry name" value="Ribonuclease H-like"/>
    <property type="match status" value="1"/>
</dbReference>
<dbReference type="GO" id="GO:0008408">
    <property type="term" value="F:3'-5' exonuclease activity"/>
    <property type="evidence" value="ECO:0007669"/>
    <property type="project" value="InterPro"/>
</dbReference>
<reference evidence="5" key="1">
    <citation type="submission" date="2018-10" db="EMBL/GenBank/DDBJ databases">
        <title>Population genomic analysis revealed the cold adaptation of white poplar.</title>
        <authorList>
            <person name="Liu Y.-J."/>
        </authorList>
    </citation>
    <scope>NUCLEOTIDE SEQUENCE [LARGE SCALE GENOMIC DNA]</scope>
    <source>
        <strain evidence="5">PAL-ZL1</strain>
    </source>
</reference>
<dbReference type="STRING" id="43335.A0A4U5P5H1"/>
<keyword evidence="1" id="KW-0540">Nuclease</keyword>
<dbReference type="PANTHER" id="PTHR13620">
    <property type="entry name" value="3-5 EXONUCLEASE"/>
    <property type="match status" value="1"/>
</dbReference>
<dbReference type="GO" id="GO:0005737">
    <property type="term" value="C:cytoplasm"/>
    <property type="evidence" value="ECO:0007669"/>
    <property type="project" value="TreeGrafter"/>
</dbReference>
<keyword evidence="2" id="KW-0378">Hydrolase</keyword>
<feature type="domain" description="3'-5' exonuclease" evidence="4">
    <location>
        <begin position="87"/>
        <end position="223"/>
    </location>
</feature>
<evidence type="ECO:0000259" key="4">
    <source>
        <dbReference type="Pfam" id="PF01612"/>
    </source>
</evidence>
<dbReference type="InterPro" id="IPR051132">
    <property type="entry name" value="3-5_Exonuclease_domain"/>
</dbReference>
<dbReference type="InterPro" id="IPR002562">
    <property type="entry name" value="3'-5'_exonuclease_dom"/>
</dbReference>
<gene>
    <name evidence="5" type="ORF">D5086_0000229690</name>
</gene>
<dbReference type="GO" id="GO:0005634">
    <property type="term" value="C:nucleus"/>
    <property type="evidence" value="ECO:0007669"/>
    <property type="project" value="TreeGrafter"/>
</dbReference>
<dbReference type="InterPro" id="IPR036397">
    <property type="entry name" value="RNaseH_sf"/>
</dbReference>
<sequence>METLRGPQFTLNDGNTLVTEVVSDDDSHLCLYVLLQDMLKIGDMVVGFDIEWGFKGCSASRSGSTSSRHADHHSQPDKSEHLPRRVEHHIAVLTFCTKLGCVLIRLSPNHISPSLKRFLSIKDIMFVGVHIKEDLHRLRSVNGLVVRNAVDLSELAATIYDQPRFLAYNARELACKISSLKSDPKSLNVLWSNWFDPTLSPEQIESATIEAYATYKIGKKLMESGSSSVKRLFL</sequence>